<evidence type="ECO:0000313" key="2">
    <source>
        <dbReference type="Proteomes" id="UP000828390"/>
    </source>
</evidence>
<organism evidence="1 2">
    <name type="scientific">Dreissena polymorpha</name>
    <name type="common">Zebra mussel</name>
    <name type="synonym">Mytilus polymorpha</name>
    <dbReference type="NCBI Taxonomy" id="45954"/>
    <lineage>
        <taxon>Eukaryota</taxon>
        <taxon>Metazoa</taxon>
        <taxon>Spiralia</taxon>
        <taxon>Lophotrochozoa</taxon>
        <taxon>Mollusca</taxon>
        <taxon>Bivalvia</taxon>
        <taxon>Autobranchia</taxon>
        <taxon>Heteroconchia</taxon>
        <taxon>Euheterodonta</taxon>
        <taxon>Imparidentia</taxon>
        <taxon>Neoheterodontei</taxon>
        <taxon>Myida</taxon>
        <taxon>Dreissenoidea</taxon>
        <taxon>Dreissenidae</taxon>
        <taxon>Dreissena</taxon>
    </lineage>
</organism>
<gene>
    <name evidence="1" type="ORF">DPMN_186638</name>
</gene>
<keyword evidence="2" id="KW-1185">Reference proteome</keyword>
<dbReference type="Proteomes" id="UP000828390">
    <property type="component" value="Unassembled WGS sequence"/>
</dbReference>
<name>A0A9D4DPF6_DREPO</name>
<reference evidence="1" key="2">
    <citation type="submission" date="2020-11" db="EMBL/GenBank/DDBJ databases">
        <authorList>
            <person name="McCartney M.A."/>
            <person name="Auch B."/>
            <person name="Kono T."/>
            <person name="Mallez S."/>
            <person name="Becker A."/>
            <person name="Gohl D.M."/>
            <person name="Silverstein K.A.T."/>
            <person name="Koren S."/>
            <person name="Bechman K.B."/>
            <person name="Herman A."/>
            <person name="Abrahante J.E."/>
            <person name="Garbe J."/>
        </authorList>
    </citation>
    <scope>NUCLEOTIDE SEQUENCE</scope>
    <source>
        <strain evidence="1">Duluth1</strain>
        <tissue evidence="1">Whole animal</tissue>
    </source>
</reference>
<accession>A0A9D4DPF6</accession>
<protein>
    <submittedName>
        <fullName evidence="1">Uncharacterized protein</fullName>
    </submittedName>
</protein>
<sequence length="54" mass="6446">MSKQQALTFHYFNLQSFLNECEENISIFEKMTTEAGYLLSQPNMQKELDTLQRR</sequence>
<reference evidence="1" key="1">
    <citation type="journal article" date="2019" name="bioRxiv">
        <title>The Genome of the Zebra Mussel, Dreissena polymorpha: A Resource for Invasive Species Research.</title>
        <authorList>
            <person name="McCartney M.A."/>
            <person name="Auch B."/>
            <person name="Kono T."/>
            <person name="Mallez S."/>
            <person name="Zhang Y."/>
            <person name="Obille A."/>
            <person name="Becker A."/>
            <person name="Abrahante J.E."/>
            <person name="Garbe J."/>
            <person name="Badalamenti J.P."/>
            <person name="Herman A."/>
            <person name="Mangelson H."/>
            <person name="Liachko I."/>
            <person name="Sullivan S."/>
            <person name="Sone E.D."/>
            <person name="Koren S."/>
            <person name="Silverstein K.A.T."/>
            <person name="Beckman K.B."/>
            <person name="Gohl D.M."/>
        </authorList>
    </citation>
    <scope>NUCLEOTIDE SEQUENCE</scope>
    <source>
        <strain evidence="1">Duluth1</strain>
        <tissue evidence="1">Whole animal</tissue>
    </source>
</reference>
<comment type="caution">
    <text evidence="1">The sequence shown here is derived from an EMBL/GenBank/DDBJ whole genome shotgun (WGS) entry which is preliminary data.</text>
</comment>
<dbReference type="EMBL" id="JAIWYP010000010">
    <property type="protein sequence ID" value="KAH3752030.1"/>
    <property type="molecule type" value="Genomic_DNA"/>
</dbReference>
<evidence type="ECO:0000313" key="1">
    <source>
        <dbReference type="EMBL" id="KAH3752030.1"/>
    </source>
</evidence>
<proteinExistence type="predicted"/>
<dbReference type="AlphaFoldDB" id="A0A9D4DPF6"/>